<proteinExistence type="predicted"/>
<name>A0A097ANW3_THEKI</name>
<gene>
    <name evidence="1" type="ORF">TKV_c03190</name>
</gene>
<protein>
    <submittedName>
        <fullName evidence="1">Uncharacterized protein</fullName>
    </submittedName>
</protein>
<evidence type="ECO:0000313" key="2">
    <source>
        <dbReference type="Proteomes" id="UP000029669"/>
    </source>
</evidence>
<dbReference type="AlphaFoldDB" id="A0A097ANW3"/>
<evidence type="ECO:0000313" key="1">
    <source>
        <dbReference type="EMBL" id="AIS51524.1"/>
    </source>
</evidence>
<dbReference type="EMBL" id="CP009170">
    <property type="protein sequence ID" value="AIS51524.1"/>
    <property type="molecule type" value="Genomic_DNA"/>
</dbReference>
<accession>A0A097ANW3</accession>
<organism evidence="1 2">
    <name type="scientific">Thermoanaerobacter kivui</name>
    <name type="common">Acetogenium kivui</name>
    <dbReference type="NCBI Taxonomy" id="2325"/>
    <lineage>
        <taxon>Bacteria</taxon>
        <taxon>Bacillati</taxon>
        <taxon>Bacillota</taxon>
        <taxon>Clostridia</taxon>
        <taxon>Thermoanaerobacterales</taxon>
        <taxon>Thermoanaerobacteraceae</taxon>
        <taxon>Thermoanaerobacter</taxon>
    </lineage>
</organism>
<sequence length="52" mass="6453">MIEGDAIFYCHDLKRKRSREGKRRGAKDVEESQTIEEYFKKEERFLWKKHYS</sequence>
<reference evidence="2" key="1">
    <citation type="journal article" date="2015" name="Genome Announc.">
        <title>Whole-Genome Sequences of 80 Environmental and Clinical Isolates of Burkholderia pseudomallei.</title>
        <authorList>
            <person name="Johnson S.L."/>
            <person name="Baker A.L."/>
            <person name="Chain P.S."/>
            <person name="Currie B.J."/>
            <person name="Daligault H.E."/>
            <person name="Davenport K.W."/>
            <person name="Davis C.B."/>
            <person name="Inglis T.J."/>
            <person name="Kaestli M."/>
            <person name="Koren S."/>
            <person name="Mayo M."/>
            <person name="Merritt A.J."/>
            <person name="Price E.P."/>
            <person name="Sarovich D.S."/>
            <person name="Warner J."/>
            <person name="Rosovitz M.J."/>
        </authorList>
    </citation>
    <scope>NUCLEOTIDE SEQUENCE [LARGE SCALE GENOMIC DNA]</scope>
    <source>
        <strain evidence="2">DSM 2030</strain>
    </source>
</reference>
<keyword evidence="2" id="KW-1185">Reference proteome</keyword>
<dbReference type="Proteomes" id="UP000029669">
    <property type="component" value="Chromosome"/>
</dbReference>
<dbReference type="KEGG" id="tki:TKV_c03190"/>
<dbReference type="HOGENOM" id="CLU_3085738_0_0_9"/>